<keyword evidence="3 6" id="KW-0285">Flavoprotein</keyword>
<accession>A0A166ZQM3</accession>
<dbReference type="GO" id="GO:0003995">
    <property type="term" value="F:acyl-CoA dehydrogenase activity"/>
    <property type="evidence" value="ECO:0007669"/>
    <property type="project" value="InterPro"/>
</dbReference>
<comment type="similarity">
    <text evidence="2 6">Belongs to the acyl-CoA dehydrogenase family.</text>
</comment>
<evidence type="ECO:0000259" key="7">
    <source>
        <dbReference type="Pfam" id="PF00441"/>
    </source>
</evidence>
<dbReference type="OrthoDB" id="9769473at2"/>
<evidence type="ECO:0000313" key="10">
    <source>
        <dbReference type="EMBL" id="KZN44558.1"/>
    </source>
</evidence>
<feature type="domain" description="Acyl-CoA oxidase/dehydrogenase middle" evidence="8">
    <location>
        <begin position="127"/>
        <end position="225"/>
    </location>
</feature>
<dbReference type="InterPro" id="IPR006089">
    <property type="entry name" value="Acyl-CoA_DH_CS"/>
</dbReference>
<feature type="domain" description="Acyl-CoA dehydrogenase/oxidase C-terminal" evidence="7">
    <location>
        <begin position="237"/>
        <end position="385"/>
    </location>
</feature>
<dbReference type="InterPro" id="IPR006091">
    <property type="entry name" value="Acyl-CoA_Oxase/DH_mid-dom"/>
</dbReference>
<dbReference type="PANTHER" id="PTHR43884:SF12">
    <property type="entry name" value="ISOVALERYL-COA DEHYDROGENASE, MITOCHONDRIAL-RELATED"/>
    <property type="match status" value="1"/>
</dbReference>
<dbReference type="SUPFAM" id="SSF56645">
    <property type="entry name" value="Acyl-CoA dehydrogenase NM domain-like"/>
    <property type="match status" value="1"/>
</dbReference>
<dbReference type="SUPFAM" id="SSF47203">
    <property type="entry name" value="Acyl-CoA dehydrogenase C-terminal domain-like"/>
    <property type="match status" value="1"/>
</dbReference>
<dbReference type="InterPro" id="IPR013786">
    <property type="entry name" value="AcylCoA_DH/ox_N"/>
</dbReference>
<keyword evidence="5 6" id="KW-0560">Oxidoreductase</keyword>
<dbReference type="Pfam" id="PF00441">
    <property type="entry name" value="Acyl-CoA_dh_1"/>
    <property type="match status" value="1"/>
</dbReference>
<dbReference type="Proteomes" id="UP000076503">
    <property type="component" value="Unassembled WGS sequence"/>
</dbReference>
<evidence type="ECO:0000259" key="8">
    <source>
        <dbReference type="Pfam" id="PF02770"/>
    </source>
</evidence>
<name>A0A166ZQM3_9GAMM</name>
<evidence type="ECO:0000256" key="1">
    <source>
        <dbReference type="ARBA" id="ARBA00001974"/>
    </source>
</evidence>
<reference evidence="10 11" key="1">
    <citation type="submission" date="2013-07" db="EMBL/GenBank/DDBJ databases">
        <title>Comparative Genomic and Metabolomic Analysis of Twelve Strains of Pseudoalteromonas luteoviolacea.</title>
        <authorList>
            <person name="Vynne N.G."/>
            <person name="Mansson M."/>
            <person name="Gram L."/>
        </authorList>
    </citation>
    <scope>NUCLEOTIDE SEQUENCE [LARGE SCALE GENOMIC DNA]</scope>
    <source>
        <strain evidence="10 11">H33</strain>
    </source>
</reference>
<dbReference type="PROSITE" id="PS00072">
    <property type="entry name" value="ACYL_COA_DH_1"/>
    <property type="match status" value="1"/>
</dbReference>
<dbReference type="InterPro" id="IPR009100">
    <property type="entry name" value="AcylCoA_DH/oxidase_NM_dom_sf"/>
</dbReference>
<comment type="cofactor">
    <cofactor evidence="1 6">
        <name>FAD</name>
        <dbReference type="ChEBI" id="CHEBI:57692"/>
    </cofactor>
</comment>
<proteinExistence type="inferred from homology"/>
<dbReference type="EMBL" id="AUXZ01000141">
    <property type="protein sequence ID" value="KZN44558.1"/>
    <property type="molecule type" value="Genomic_DNA"/>
</dbReference>
<feature type="domain" description="Acyl-CoA dehydrogenase/oxidase N-terminal" evidence="9">
    <location>
        <begin position="9"/>
        <end position="123"/>
    </location>
</feature>
<dbReference type="Pfam" id="PF02770">
    <property type="entry name" value="Acyl-CoA_dh_M"/>
    <property type="match status" value="1"/>
</dbReference>
<protein>
    <recommendedName>
        <fullName evidence="12">Acyl-CoA dehydrogenase</fullName>
    </recommendedName>
</protein>
<dbReference type="Gene3D" id="1.20.140.10">
    <property type="entry name" value="Butyryl-CoA Dehydrogenase, subunit A, domain 3"/>
    <property type="match status" value="1"/>
</dbReference>
<evidence type="ECO:0008006" key="12">
    <source>
        <dbReference type="Google" id="ProtNLM"/>
    </source>
</evidence>
<evidence type="ECO:0000256" key="2">
    <source>
        <dbReference type="ARBA" id="ARBA00009347"/>
    </source>
</evidence>
<dbReference type="Gene3D" id="2.40.110.10">
    <property type="entry name" value="Butyryl-CoA Dehydrogenase, subunit A, domain 2"/>
    <property type="match status" value="1"/>
</dbReference>
<dbReference type="Pfam" id="PF02771">
    <property type="entry name" value="Acyl-CoA_dh_N"/>
    <property type="match status" value="1"/>
</dbReference>
<dbReference type="InterPro" id="IPR037069">
    <property type="entry name" value="AcylCoA_DH/ox_N_sf"/>
</dbReference>
<comment type="caution">
    <text evidence="10">The sequence shown here is derived from an EMBL/GenBank/DDBJ whole genome shotgun (WGS) entry which is preliminary data.</text>
</comment>
<evidence type="ECO:0000313" key="11">
    <source>
        <dbReference type="Proteomes" id="UP000076503"/>
    </source>
</evidence>
<dbReference type="InterPro" id="IPR036250">
    <property type="entry name" value="AcylCo_DH-like_C"/>
</dbReference>
<dbReference type="InterPro" id="IPR046373">
    <property type="entry name" value="Acyl-CoA_Oxase/DH_mid-dom_sf"/>
</dbReference>
<evidence type="ECO:0000256" key="3">
    <source>
        <dbReference type="ARBA" id="ARBA00022630"/>
    </source>
</evidence>
<dbReference type="AlphaFoldDB" id="A0A166ZQM3"/>
<dbReference type="PATRIC" id="fig|1365251.3.peg.5338"/>
<dbReference type="InterPro" id="IPR009075">
    <property type="entry name" value="AcylCo_DH/oxidase_C"/>
</dbReference>
<dbReference type="RefSeq" id="WP_063364392.1">
    <property type="nucleotide sequence ID" value="NZ_AUXZ01000141.1"/>
</dbReference>
<dbReference type="PANTHER" id="PTHR43884">
    <property type="entry name" value="ACYL-COA DEHYDROGENASE"/>
    <property type="match status" value="1"/>
</dbReference>
<evidence type="ECO:0000259" key="9">
    <source>
        <dbReference type="Pfam" id="PF02771"/>
    </source>
</evidence>
<gene>
    <name evidence="10" type="ORF">N476_06045</name>
</gene>
<keyword evidence="4 6" id="KW-0274">FAD</keyword>
<dbReference type="Gene3D" id="1.10.540.10">
    <property type="entry name" value="Acyl-CoA dehydrogenase/oxidase, N-terminal domain"/>
    <property type="match status" value="1"/>
</dbReference>
<organism evidence="10 11">
    <name type="scientific">Pseudoalteromonas luteoviolacea H33</name>
    <dbReference type="NCBI Taxonomy" id="1365251"/>
    <lineage>
        <taxon>Bacteria</taxon>
        <taxon>Pseudomonadati</taxon>
        <taxon>Pseudomonadota</taxon>
        <taxon>Gammaproteobacteria</taxon>
        <taxon>Alteromonadales</taxon>
        <taxon>Pseudoalteromonadaceae</taxon>
        <taxon>Pseudoalteromonas</taxon>
    </lineage>
</organism>
<evidence type="ECO:0000256" key="5">
    <source>
        <dbReference type="ARBA" id="ARBA00023002"/>
    </source>
</evidence>
<sequence>MSDGIYFNQSHKNFRTEVRKFLHQHAVPNIDRWESERKVDRAFWQALGQTGWLGIAMDSTSQPQESSWDIFHGMIFIEELGRLGSAGLRTAIAVHSHMTLPYLTKLADVHTREVYLHSAIRGEKVAALALTEPDAGTDLNALKLNAQAQADGFVLNGHKQFVANGTECDFFVVLARTSEATQSRFGATGLSLFVVDAHAPGVHRTPLNCLGWHSADVAELKLEQVFVPKSHVIGKVGQGFQLIVKGMQLERLSAGVMALAANRCCLEQTWHHLKSRQLGGASVSKYQVVRHAMARLSTQQASIEQLAYHCAWSFEQGKMPMKEIAMLKVAATELHQEIVTQCAQFHGAQGYVDSHIFARFVRDSHVVKIAAGANEAMNDLIAQALENNPNMDL</sequence>
<dbReference type="FunFam" id="2.40.110.10:FF:000002">
    <property type="entry name" value="Acyl-CoA dehydrogenase fadE12"/>
    <property type="match status" value="1"/>
</dbReference>
<evidence type="ECO:0000256" key="4">
    <source>
        <dbReference type="ARBA" id="ARBA00022827"/>
    </source>
</evidence>
<evidence type="ECO:0000256" key="6">
    <source>
        <dbReference type="RuleBase" id="RU362125"/>
    </source>
</evidence>
<dbReference type="GO" id="GO:0050660">
    <property type="term" value="F:flavin adenine dinucleotide binding"/>
    <property type="evidence" value="ECO:0007669"/>
    <property type="project" value="InterPro"/>
</dbReference>